<dbReference type="OrthoDB" id="6009518at2759"/>
<evidence type="ECO:0000256" key="1">
    <source>
        <dbReference type="SAM" id="MobiDB-lite"/>
    </source>
</evidence>
<comment type="caution">
    <text evidence="2">The sequence shown here is derived from an EMBL/GenBank/DDBJ whole genome shotgun (WGS) entry which is preliminary data.</text>
</comment>
<sequence>MSGTLAGQASVLHKNMSGRWPSNLFNGSDIDFFGPRRSFNKTAVKPQQILKAHIHILRAFIPLMDNSTNQLSRFQVVGDLVTRQLNDLKRQTKTLINSYLRRITTIITSGRGGQKNTAPQGGQQKTNTDNKPASLSVQTKPFNTASMGSPTIHDVALRTQLILADFTSNVLTLRNDLQKIAKQTCN</sequence>
<feature type="compositionally biased region" description="Polar residues" evidence="1">
    <location>
        <begin position="114"/>
        <end position="136"/>
    </location>
</feature>
<name>A0A9W9YHE9_9CNID</name>
<dbReference type="EMBL" id="MU827782">
    <property type="protein sequence ID" value="KAJ7336648.1"/>
    <property type="molecule type" value="Genomic_DNA"/>
</dbReference>
<protein>
    <submittedName>
        <fullName evidence="2">Uncharacterized protein</fullName>
    </submittedName>
</protein>
<dbReference type="AlphaFoldDB" id="A0A9W9YHE9"/>
<keyword evidence="3" id="KW-1185">Reference proteome</keyword>
<proteinExistence type="predicted"/>
<evidence type="ECO:0000313" key="2">
    <source>
        <dbReference type="EMBL" id="KAJ7336648.1"/>
    </source>
</evidence>
<accession>A0A9W9YHE9</accession>
<dbReference type="Proteomes" id="UP001163046">
    <property type="component" value="Unassembled WGS sequence"/>
</dbReference>
<evidence type="ECO:0000313" key="3">
    <source>
        <dbReference type="Proteomes" id="UP001163046"/>
    </source>
</evidence>
<gene>
    <name evidence="2" type="ORF">OS493_011868</name>
</gene>
<feature type="region of interest" description="Disordered" evidence="1">
    <location>
        <begin position="110"/>
        <end position="136"/>
    </location>
</feature>
<reference evidence="2" key="1">
    <citation type="submission" date="2023-01" db="EMBL/GenBank/DDBJ databases">
        <title>Genome assembly of the deep-sea coral Lophelia pertusa.</title>
        <authorList>
            <person name="Herrera S."/>
            <person name="Cordes E."/>
        </authorList>
    </citation>
    <scope>NUCLEOTIDE SEQUENCE</scope>
    <source>
        <strain evidence="2">USNM1676648</strain>
        <tissue evidence="2">Polyp</tissue>
    </source>
</reference>
<organism evidence="2 3">
    <name type="scientific">Desmophyllum pertusum</name>
    <dbReference type="NCBI Taxonomy" id="174260"/>
    <lineage>
        <taxon>Eukaryota</taxon>
        <taxon>Metazoa</taxon>
        <taxon>Cnidaria</taxon>
        <taxon>Anthozoa</taxon>
        <taxon>Hexacorallia</taxon>
        <taxon>Scleractinia</taxon>
        <taxon>Caryophylliina</taxon>
        <taxon>Caryophylliidae</taxon>
        <taxon>Desmophyllum</taxon>
    </lineage>
</organism>